<dbReference type="CDD" id="cd04301">
    <property type="entry name" value="NAT_SF"/>
    <property type="match status" value="1"/>
</dbReference>
<dbReference type="GeneID" id="61564365"/>
<dbReference type="InterPro" id="IPR000182">
    <property type="entry name" value="GNAT_dom"/>
</dbReference>
<dbReference type="EC" id="2.3.1.-" evidence="2"/>
<name>A0A3E4XDR4_STRVE</name>
<organism evidence="2 4">
    <name type="scientific">Streptococcus vestibularis</name>
    <dbReference type="NCBI Taxonomy" id="1343"/>
    <lineage>
        <taxon>Bacteria</taxon>
        <taxon>Bacillati</taxon>
        <taxon>Bacillota</taxon>
        <taxon>Bacilli</taxon>
        <taxon>Lactobacillales</taxon>
        <taxon>Streptococcaceae</taxon>
        <taxon>Streptococcus</taxon>
    </lineage>
</organism>
<evidence type="ECO:0000259" key="1">
    <source>
        <dbReference type="PROSITE" id="PS51186"/>
    </source>
</evidence>
<dbReference type="PANTHER" id="PTHR43415:SF3">
    <property type="entry name" value="GNAT-FAMILY ACETYLTRANSFERASE"/>
    <property type="match status" value="1"/>
</dbReference>
<dbReference type="InterPro" id="IPR016181">
    <property type="entry name" value="Acyl_CoA_acyltransferase"/>
</dbReference>
<dbReference type="EMBL" id="JAUJGC010000001">
    <property type="protein sequence ID" value="MDN5268584.1"/>
    <property type="molecule type" value="Genomic_DNA"/>
</dbReference>
<accession>A0A3E4XDR4</accession>
<dbReference type="SUPFAM" id="SSF55729">
    <property type="entry name" value="Acyl-CoA N-acyltransferases (Nat)"/>
    <property type="match status" value="1"/>
</dbReference>
<dbReference type="RefSeq" id="WP_003092200.1">
    <property type="nucleotide sequence ID" value="NZ_CABMFU010000011.1"/>
</dbReference>
<protein>
    <submittedName>
        <fullName evidence="2">GNAT family N-acetyltransferase</fullName>
        <ecNumber evidence="2">2.3.1.-</ecNumber>
    </submittedName>
</protein>
<dbReference type="EMBL" id="JAHAGS010000006">
    <property type="protein sequence ID" value="MBS6097003.1"/>
    <property type="molecule type" value="Genomic_DNA"/>
</dbReference>
<dbReference type="Proteomes" id="UP001172310">
    <property type="component" value="Unassembled WGS sequence"/>
</dbReference>
<comment type="caution">
    <text evidence="2">The sequence shown here is derived from an EMBL/GenBank/DDBJ whole genome shotgun (WGS) entry which is preliminary data.</text>
</comment>
<keyword evidence="2" id="KW-0012">Acyltransferase</keyword>
<dbReference type="Gene3D" id="3.40.630.30">
    <property type="match status" value="1"/>
</dbReference>
<reference evidence="2" key="1">
    <citation type="submission" date="2021-05" db="EMBL/GenBank/DDBJ databases">
        <title>Infant gut strain persistence is associated with maternal origin, phylogeny, and functional potential including surface adhesion and iron acquisition.</title>
        <authorList>
            <person name="Lou Y.C."/>
        </authorList>
    </citation>
    <scope>NUCLEOTIDE SEQUENCE</scope>
    <source>
        <strain evidence="2">L3_122_031G1_dasL3_122_031G1_maxbin2.maxbin.025s ta_sub</strain>
    </source>
</reference>
<reference evidence="3" key="2">
    <citation type="submission" date="2023-07" db="EMBL/GenBank/DDBJ databases">
        <title>SVep1, a Temperate Phage of Human Oral Commensal Streptococcus vestibularis.</title>
        <authorList>
            <person name="Wu M."/>
            <person name="Zhu Y."/>
            <person name="Li Y."/>
        </authorList>
    </citation>
    <scope>NUCLEOTIDE SEQUENCE</scope>
    <source>
        <strain evidence="3">SVE8</strain>
    </source>
</reference>
<sequence>MAEYELVIEEAQRDDSVSLAKLLKTVALESDFLAQDARSSVLNAEQLASYIDSRQSVPNEICLVAKLNHEVIGVCNVTSDQDTKTSHIGDVFIAVAKPYWGNGIGQFLMEIMIDWANNTPAICRLELTVQARNERAVHLYQKFGFDIEGTKKRGARTKNGEFLDVYLMAKLID</sequence>
<dbReference type="PROSITE" id="PS51186">
    <property type="entry name" value="GNAT"/>
    <property type="match status" value="1"/>
</dbReference>
<proteinExistence type="predicted"/>
<keyword evidence="2" id="KW-0808">Transferase</keyword>
<evidence type="ECO:0000313" key="2">
    <source>
        <dbReference type="EMBL" id="MBS6097003.1"/>
    </source>
</evidence>
<dbReference type="Pfam" id="PF00583">
    <property type="entry name" value="Acetyltransf_1"/>
    <property type="match status" value="1"/>
</dbReference>
<dbReference type="AlphaFoldDB" id="A0A3E4XDR4"/>
<gene>
    <name evidence="2" type="ORF">KH901_00640</name>
    <name evidence="3" type="ORF">QY913_00125</name>
</gene>
<evidence type="ECO:0000313" key="3">
    <source>
        <dbReference type="EMBL" id="MDN5268584.1"/>
    </source>
</evidence>
<dbReference type="GO" id="GO:0016747">
    <property type="term" value="F:acyltransferase activity, transferring groups other than amino-acyl groups"/>
    <property type="evidence" value="ECO:0007669"/>
    <property type="project" value="InterPro"/>
</dbReference>
<dbReference type="Proteomes" id="UP000703822">
    <property type="component" value="Unassembled WGS sequence"/>
</dbReference>
<evidence type="ECO:0000313" key="4">
    <source>
        <dbReference type="Proteomes" id="UP000703822"/>
    </source>
</evidence>
<feature type="domain" description="N-acetyltransferase" evidence="1">
    <location>
        <begin position="6"/>
        <end position="173"/>
    </location>
</feature>
<dbReference type="PANTHER" id="PTHR43415">
    <property type="entry name" value="SPERMIDINE N(1)-ACETYLTRANSFERASE"/>
    <property type="match status" value="1"/>
</dbReference>